<dbReference type="SUPFAM" id="SSF50494">
    <property type="entry name" value="Trypsin-like serine proteases"/>
    <property type="match status" value="1"/>
</dbReference>
<dbReference type="OMA" id="VIGAHNI"/>
<dbReference type="Pfam" id="PF00089">
    <property type="entry name" value="Trypsin"/>
    <property type="match status" value="1"/>
</dbReference>
<reference evidence="3" key="3">
    <citation type="submission" date="2025-09" db="UniProtKB">
        <authorList>
            <consortium name="Ensembl"/>
        </authorList>
    </citation>
    <scope>IDENTIFICATION</scope>
</reference>
<dbReference type="Ensembl" id="ENSTRUT00000047038.3">
    <property type="protein sequence ID" value="ENSTRUP00000046879.3"/>
    <property type="gene ID" value="ENSTRUG00000022472.2"/>
</dbReference>
<reference evidence="3" key="2">
    <citation type="submission" date="2025-08" db="UniProtKB">
        <authorList>
            <consortium name="Ensembl"/>
        </authorList>
    </citation>
    <scope>IDENTIFICATION</scope>
</reference>
<dbReference type="MEROPS" id="S01.011"/>
<evidence type="ECO:0000256" key="1">
    <source>
        <dbReference type="ARBA" id="ARBA00023157"/>
    </source>
</evidence>
<protein>
    <recommendedName>
        <fullName evidence="2">Peptidase S1 domain-containing protein</fullName>
    </recommendedName>
</protein>
<dbReference type="AlphaFoldDB" id="H2VCD6"/>
<dbReference type="GeneTree" id="ENSGT00940000173513"/>
<dbReference type="Gene3D" id="2.40.10.10">
    <property type="entry name" value="Trypsin-like serine proteases"/>
    <property type="match status" value="1"/>
</dbReference>
<evidence type="ECO:0000313" key="3">
    <source>
        <dbReference type="Ensembl" id="ENSTRUP00000046879.3"/>
    </source>
</evidence>
<dbReference type="InterPro" id="IPR018114">
    <property type="entry name" value="TRYPSIN_HIS"/>
</dbReference>
<dbReference type="InParanoid" id="H2VCD6"/>
<evidence type="ECO:0000313" key="4">
    <source>
        <dbReference type="Proteomes" id="UP000005226"/>
    </source>
</evidence>
<organism evidence="3 4">
    <name type="scientific">Takifugu rubripes</name>
    <name type="common">Japanese pufferfish</name>
    <name type="synonym">Fugu rubripes</name>
    <dbReference type="NCBI Taxonomy" id="31033"/>
    <lineage>
        <taxon>Eukaryota</taxon>
        <taxon>Metazoa</taxon>
        <taxon>Chordata</taxon>
        <taxon>Craniata</taxon>
        <taxon>Vertebrata</taxon>
        <taxon>Euteleostomi</taxon>
        <taxon>Actinopterygii</taxon>
        <taxon>Neopterygii</taxon>
        <taxon>Teleostei</taxon>
        <taxon>Neoteleostei</taxon>
        <taxon>Acanthomorphata</taxon>
        <taxon>Eupercaria</taxon>
        <taxon>Tetraodontiformes</taxon>
        <taxon>Tetradontoidea</taxon>
        <taxon>Tetraodontidae</taxon>
        <taxon>Takifugu</taxon>
    </lineage>
</organism>
<dbReference type="Proteomes" id="UP000005226">
    <property type="component" value="Chromosome 16"/>
</dbReference>
<name>H2VCD6_TAKRU</name>
<dbReference type="GO" id="GO:0004252">
    <property type="term" value="F:serine-type endopeptidase activity"/>
    <property type="evidence" value="ECO:0007669"/>
    <property type="project" value="InterPro"/>
</dbReference>
<dbReference type="InterPro" id="IPR001254">
    <property type="entry name" value="Trypsin_dom"/>
</dbReference>
<dbReference type="PROSITE" id="PS50240">
    <property type="entry name" value="TRYPSIN_DOM"/>
    <property type="match status" value="1"/>
</dbReference>
<proteinExistence type="predicted"/>
<feature type="domain" description="Peptidase S1" evidence="2">
    <location>
        <begin position="25"/>
        <end position="124"/>
    </location>
</feature>
<reference evidence="3 4" key="1">
    <citation type="journal article" date="2011" name="Genome Biol. Evol.">
        <title>Integration of the genetic map and genome assembly of fugu facilitates insights into distinct features of genome evolution in teleosts and mammals.</title>
        <authorList>
            <person name="Kai W."/>
            <person name="Kikuchi K."/>
            <person name="Tohari S."/>
            <person name="Chew A.K."/>
            <person name="Tay A."/>
            <person name="Fujiwara A."/>
            <person name="Hosoya S."/>
            <person name="Suetake H."/>
            <person name="Naruse K."/>
            <person name="Brenner S."/>
            <person name="Suzuki Y."/>
            <person name="Venkatesh B."/>
        </authorList>
    </citation>
    <scope>NUCLEOTIDE SEQUENCE [LARGE SCALE GENOMIC DNA]</scope>
</reference>
<dbReference type="InterPro" id="IPR043504">
    <property type="entry name" value="Peptidase_S1_PA_chymotrypsin"/>
</dbReference>
<evidence type="ECO:0000259" key="2">
    <source>
        <dbReference type="PROSITE" id="PS50240"/>
    </source>
</evidence>
<dbReference type="PANTHER" id="PTHR24252">
    <property type="entry name" value="ACROSIN-RELATED"/>
    <property type="match status" value="1"/>
</dbReference>
<dbReference type="InterPro" id="IPR009003">
    <property type="entry name" value="Peptidase_S1_PA"/>
</dbReference>
<keyword evidence="4" id="KW-1185">Reference proteome</keyword>
<dbReference type="FunFam" id="2.40.10.10:FF:000068">
    <property type="entry name" value="transmembrane protease serine 2"/>
    <property type="match status" value="1"/>
</dbReference>
<dbReference type="PANTHER" id="PTHR24252:SF7">
    <property type="entry name" value="HYALIN"/>
    <property type="match status" value="1"/>
</dbReference>
<keyword evidence="1" id="KW-1015">Disulfide bond</keyword>
<sequence>FLRVRFFLSVLSDCGKAPLNTVSENTNGTDATAGAWSWQARLHLSLVDGHVCGGTLITNQWILTAAHCLQIHISRAWVVYLGRQSQNGANKYEVKRSVSEIIIHPHHVSYCPSVLSCPVLSCRS</sequence>
<dbReference type="GO" id="GO:0006508">
    <property type="term" value="P:proteolysis"/>
    <property type="evidence" value="ECO:0007669"/>
    <property type="project" value="InterPro"/>
</dbReference>
<accession>H2VCD6</accession>
<dbReference type="PROSITE" id="PS00134">
    <property type="entry name" value="TRYPSIN_HIS"/>
    <property type="match status" value="1"/>
</dbReference>